<dbReference type="PANTHER" id="PTHR21447">
    <property type="entry name" value="RING-TYPE DOMAIN-CONTAINING PROTEIN-RELATED"/>
    <property type="match status" value="1"/>
</dbReference>
<accession>G0MUF4</accession>
<dbReference type="GO" id="GO:0045121">
    <property type="term" value="C:membrane raft"/>
    <property type="evidence" value="ECO:0007669"/>
    <property type="project" value="TreeGrafter"/>
</dbReference>
<feature type="compositionally biased region" description="Basic and acidic residues" evidence="2">
    <location>
        <begin position="547"/>
        <end position="556"/>
    </location>
</feature>
<dbReference type="Pfam" id="PF25100">
    <property type="entry name" value="DUF7809"/>
    <property type="match status" value="1"/>
</dbReference>
<organism evidence="5">
    <name type="scientific">Caenorhabditis brenneri</name>
    <name type="common">Nematode worm</name>
    <dbReference type="NCBI Taxonomy" id="135651"/>
    <lineage>
        <taxon>Eukaryota</taxon>
        <taxon>Metazoa</taxon>
        <taxon>Ecdysozoa</taxon>
        <taxon>Nematoda</taxon>
        <taxon>Chromadorea</taxon>
        <taxon>Rhabditida</taxon>
        <taxon>Rhabditina</taxon>
        <taxon>Rhabditomorpha</taxon>
        <taxon>Rhabditoidea</taxon>
        <taxon>Rhabditidae</taxon>
        <taxon>Peloderinae</taxon>
        <taxon>Caenorhabditis</taxon>
    </lineage>
</organism>
<reference evidence="5" key="1">
    <citation type="submission" date="2011-07" db="EMBL/GenBank/DDBJ databases">
        <authorList>
            <consortium name="Caenorhabditis brenneri Sequencing and Analysis Consortium"/>
            <person name="Wilson R.K."/>
        </authorList>
    </citation>
    <scope>NUCLEOTIDE SEQUENCE [LARGE SCALE GENOMIC DNA]</scope>
    <source>
        <strain evidence="5">PB2801</strain>
    </source>
</reference>
<dbReference type="AlphaFoldDB" id="G0MUF4"/>
<sequence>MCRECKSHDIAAELCSFSSAIKSYLPEKYSDILEDGWTSSHQYYTGCSGIEEFMSDVKSYVCFPGSHKYFDMVVADPLPSMVRLHQSLKDNTKYIYKQDMLNMMQLIVNKLNLHDHQKFVVTSAIGVFLKTGGLVYLEGIAELIPYPGTSLLDFSEQLQEKVKNTEPTYKLIDSTNYNEILGKLEEILCIKRKSPESESLLKMIENCRVQPTNLDFFERCISWISVIIEEIKGFMNYQHNFFLPKRFGENFIPTVRVFDDRKGRKFVLIHELWREMKVAKLDTSKIESDVVLPELKTEDFETIRDILADDFEKITFVTCTIANTSRRTHFIPSLNGKFCFKTSNFLLEIIRELITVHGCFQNLNATHWNMLTPLFDELANRLERESNGCLLIETQAALRIKKWMLKETAEIFVCRPKKIKEIRPIREDWFTVRDVINELKRLGINESFGHRIESDLINKIYNLVTNRRDVDVHPSRHFYDVLGMIQAALVISKFQKILHLIHNCGDCHNLFLKCIFCDGSPLSSGADETAEKKSEKKKEKKKRQAEKKKLAKEEKNASPIQVEQVPEVSAKEEEMNQNPDEDLESDLSISDQSISQEPVKEPIDKGSSSCSKCYRTSERCEKVKTQLRHEKIQTKALKKEVAELSVTVMKKDEQLKRKDEAINEKDEEIRLLKEKLAELQQFASKTVRRPSSSNQHKEENEEDQPIRYLTPTYKNSEFSVETRAKFHEFLNIRDTHPGLERQAKKRVIALSKKAKDHGIKRMASRELIQILKSYETYFRVVEDNIKWIQKHKNDHLDKLTPLSELPKFSENFEKVYDEVVNEELSDKTCPVCIEEIEDLSETIKCKCKKRYHVHCAWDMDAHGYKCYCEERLPLD</sequence>
<dbReference type="InterPro" id="IPR056711">
    <property type="entry name" value="DUF7809"/>
</dbReference>
<dbReference type="GO" id="GO:0045087">
    <property type="term" value="P:innate immune response"/>
    <property type="evidence" value="ECO:0007669"/>
    <property type="project" value="TreeGrafter"/>
</dbReference>
<dbReference type="EMBL" id="GL379812">
    <property type="protein sequence ID" value="EGT44237.1"/>
    <property type="molecule type" value="Genomic_DNA"/>
</dbReference>
<name>G0MUF4_CAEBE</name>
<feature type="domain" description="DUF7809" evidence="3">
    <location>
        <begin position="94"/>
        <end position="245"/>
    </location>
</feature>
<protein>
    <recommendedName>
        <fullName evidence="3">DUF7809 domain-containing protein</fullName>
    </recommendedName>
</protein>
<feature type="region of interest" description="Disordered" evidence="2">
    <location>
        <begin position="524"/>
        <end position="587"/>
    </location>
</feature>
<evidence type="ECO:0000259" key="3">
    <source>
        <dbReference type="Pfam" id="PF25100"/>
    </source>
</evidence>
<dbReference type="InParanoid" id="G0MUF4"/>
<feature type="region of interest" description="Disordered" evidence="2">
    <location>
        <begin position="683"/>
        <end position="706"/>
    </location>
</feature>
<proteinExistence type="predicted"/>
<dbReference type="HOGENOM" id="CLU_314033_0_0_1"/>
<feature type="compositionally biased region" description="Polar residues" evidence="2">
    <location>
        <begin position="683"/>
        <end position="694"/>
    </location>
</feature>
<evidence type="ECO:0000256" key="2">
    <source>
        <dbReference type="SAM" id="MobiDB-lite"/>
    </source>
</evidence>
<dbReference type="Proteomes" id="UP000008068">
    <property type="component" value="Unassembled WGS sequence"/>
</dbReference>
<dbReference type="PANTHER" id="PTHR21447:SF11">
    <property type="entry name" value="RING-TYPE DOMAIN-CONTAINING PROTEIN"/>
    <property type="match status" value="1"/>
</dbReference>
<feature type="coiled-coil region" evidence="1">
    <location>
        <begin position="648"/>
        <end position="682"/>
    </location>
</feature>
<keyword evidence="5" id="KW-1185">Reference proteome</keyword>
<evidence type="ECO:0000256" key="1">
    <source>
        <dbReference type="SAM" id="Coils"/>
    </source>
</evidence>
<keyword evidence="1" id="KW-0175">Coiled coil</keyword>
<evidence type="ECO:0000313" key="4">
    <source>
        <dbReference type="EMBL" id="EGT44237.1"/>
    </source>
</evidence>
<gene>
    <name evidence="4" type="ORF">CAEBREN_22055</name>
</gene>
<evidence type="ECO:0000313" key="5">
    <source>
        <dbReference type="Proteomes" id="UP000008068"/>
    </source>
</evidence>